<evidence type="ECO:0000256" key="5">
    <source>
        <dbReference type="SAM" id="SignalP"/>
    </source>
</evidence>
<comment type="caution">
    <text evidence="7">The sequence shown here is derived from an EMBL/GenBank/DDBJ whole genome shotgun (WGS) entry which is preliminary data.</text>
</comment>
<gene>
    <name evidence="7" type="ORF">Q8A49_19530</name>
</gene>
<feature type="region of interest" description="Disordered" evidence="4">
    <location>
        <begin position="32"/>
        <end position="92"/>
    </location>
</feature>
<evidence type="ECO:0000256" key="2">
    <source>
        <dbReference type="ARBA" id="ARBA00022525"/>
    </source>
</evidence>
<feature type="region of interest" description="Disordered" evidence="4">
    <location>
        <begin position="263"/>
        <end position="311"/>
    </location>
</feature>
<evidence type="ECO:0000313" key="8">
    <source>
        <dbReference type="Proteomes" id="UP001348641"/>
    </source>
</evidence>
<keyword evidence="2" id="KW-0964">Secreted</keyword>
<evidence type="ECO:0000259" key="6">
    <source>
        <dbReference type="Pfam" id="PF24517"/>
    </source>
</evidence>
<reference evidence="7 8" key="1">
    <citation type="submission" date="2023-07" db="EMBL/GenBank/DDBJ databases">
        <authorList>
            <person name="Girao M."/>
            <person name="Carvalho M.F."/>
        </authorList>
    </citation>
    <scope>NUCLEOTIDE SEQUENCE [LARGE SCALE GENOMIC DNA]</scope>
    <source>
        <strain evidence="7 8">66/93</strain>
    </source>
</reference>
<comment type="subcellular location">
    <subcellularLocation>
        <location evidence="1">Secreted</location>
    </subcellularLocation>
</comment>
<dbReference type="InterPro" id="IPR055372">
    <property type="entry name" value="CBM96"/>
</dbReference>
<evidence type="ECO:0000256" key="3">
    <source>
        <dbReference type="ARBA" id="ARBA00022729"/>
    </source>
</evidence>
<dbReference type="NCBIfam" id="NF033679">
    <property type="entry name" value="DNRLRE_dom"/>
    <property type="match status" value="1"/>
</dbReference>
<dbReference type="Pfam" id="PF24517">
    <property type="entry name" value="CBM96"/>
    <property type="match status" value="1"/>
</dbReference>
<organism evidence="7 8">
    <name type="scientific">Nocardiopsis tropica</name>
    <dbReference type="NCBI Taxonomy" id="109330"/>
    <lineage>
        <taxon>Bacteria</taxon>
        <taxon>Bacillati</taxon>
        <taxon>Actinomycetota</taxon>
        <taxon>Actinomycetes</taxon>
        <taxon>Streptosporangiales</taxon>
        <taxon>Nocardiopsidaceae</taxon>
        <taxon>Nocardiopsis</taxon>
    </lineage>
</organism>
<dbReference type="RefSeq" id="WP_330159704.1">
    <property type="nucleotide sequence ID" value="NZ_BAAAJA010000009.1"/>
</dbReference>
<evidence type="ECO:0000313" key="7">
    <source>
        <dbReference type="EMBL" id="MEE2052697.1"/>
    </source>
</evidence>
<feature type="signal peptide" evidence="5">
    <location>
        <begin position="1"/>
        <end position="23"/>
    </location>
</feature>
<feature type="compositionally biased region" description="Low complexity" evidence="4">
    <location>
        <begin position="275"/>
        <end position="287"/>
    </location>
</feature>
<keyword evidence="3 5" id="KW-0732">Signal</keyword>
<sequence>MRRSLPRATTACAIFALVLPLLAAVPVAADDEAPTAGVPGASGERGVREELSGARASADPADGVPGPTGSEADGPPEPVRSGGGRTETGSSAWTYVDRAFPDRSYGGAETASVGTGRLAWDRVYTRRALFRFPVAPGPGAVVDSAVLRTQVVWSYDCDSTSYAQVHRVDPFHGGATWNDQPEARALLDTRSITGGQAACPVDGGVEFDVTEAYRWAVDNGESHLHLRLGERDESGTASWLRFDVGSAPPVLVVDHGTPRYPGKAVGPAGLTGSLPRGAADAGPAGDRAAVHDENSPVPSPDRSVGGPGLPGGAVFGVVGGDAARVPGPGAANRFRSGGGRVRPRRGERTVRPAVPRSRRPRGGGTSTPARGPPVHPVGNRSPVHRPRRTG</sequence>
<accession>A0ABU7KTU1</accession>
<feature type="chain" id="PRO_5047495909" evidence="5">
    <location>
        <begin position="24"/>
        <end position="390"/>
    </location>
</feature>
<evidence type="ECO:0000256" key="1">
    <source>
        <dbReference type="ARBA" id="ARBA00004613"/>
    </source>
</evidence>
<proteinExistence type="predicted"/>
<dbReference type="Proteomes" id="UP001348641">
    <property type="component" value="Unassembled WGS sequence"/>
</dbReference>
<dbReference type="EMBL" id="JAUUCC010000052">
    <property type="protein sequence ID" value="MEE2052697.1"/>
    <property type="molecule type" value="Genomic_DNA"/>
</dbReference>
<name>A0ABU7KTU1_9ACTN</name>
<feature type="region of interest" description="Disordered" evidence="4">
    <location>
        <begin position="324"/>
        <end position="390"/>
    </location>
</feature>
<feature type="domain" description="Carbohydrate-binding module family 96" evidence="6">
    <location>
        <begin position="92"/>
        <end position="253"/>
    </location>
</feature>
<protein>
    <submittedName>
        <fullName evidence="7">DNRLRE domain-containing protein</fullName>
    </submittedName>
</protein>
<evidence type="ECO:0000256" key="4">
    <source>
        <dbReference type="SAM" id="MobiDB-lite"/>
    </source>
</evidence>